<dbReference type="Pfam" id="PF01244">
    <property type="entry name" value="Peptidase_M19"/>
    <property type="match status" value="1"/>
</dbReference>
<dbReference type="InterPro" id="IPR032466">
    <property type="entry name" value="Metal_Hydrolase"/>
</dbReference>
<sequence length="299" mass="32571">MRTHSERGAAEFGVFDAHCDTLSLIADGTDADNCAFTACGADTYGSYTQVFACFISPRESDCAMERLMQIAGLFDELDFGKTKKLLSVEGADMIRCEEDVDILYSRGVRCIALTWNHSNRLAGGADDETQGITEVGRRVIRRMEDVGILLDVSHLNDRSFYDAVSVSSRPIIATHSNSRAVCHHPRNLTDEMFRLIRGSGGCVGVNLYPPFLTGSDRACAADAAAHVLHWAELGGIDAVGIGADFDGTDGLLPQDIRGCGELYRLMDLLSERGMSAAETELFSHKNFERVFGIGEEKNA</sequence>
<dbReference type="GO" id="GO:0070573">
    <property type="term" value="F:metallodipeptidase activity"/>
    <property type="evidence" value="ECO:0007669"/>
    <property type="project" value="InterPro"/>
</dbReference>
<protein>
    <submittedName>
        <fullName evidence="1">Membrane dipeptidase</fullName>
    </submittedName>
</protein>
<reference evidence="1" key="1">
    <citation type="submission" date="2020-10" db="EMBL/GenBank/DDBJ databases">
        <authorList>
            <person name="Gilroy R."/>
        </authorList>
    </citation>
    <scope>NUCLEOTIDE SEQUENCE</scope>
    <source>
        <strain evidence="1">USAMLcec3-3695</strain>
    </source>
</reference>
<dbReference type="GO" id="GO:0006508">
    <property type="term" value="P:proteolysis"/>
    <property type="evidence" value="ECO:0007669"/>
    <property type="project" value="InterPro"/>
</dbReference>
<accession>A0A9D1MAR3</accession>
<gene>
    <name evidence="1" type="ORF">IAA61_04340</name>
</gene>
<dbReference type="PANTHER" id="PTHR10443">
    <property type="entry name" value="MICROSOMAL DIPEPTIDASE"/>
    <property type="match status" value="1"/>
</dbReference>
<organism evidence="1 2">
    <name type="scientific">Candidatus Ornithomonoglobus merdipullorum</name>
    <dbReference type="NCBI Taxonomy" id="2840895"/>
    <lineage>
        <taxon>Bacteria</taxon>
        <taxon>Bacillati</taxon>
        <taxon>Bacillota</taxon>
        <taxon>Clostridia</taxon>
        <taxon>Candidatus Ornithomonoglobus</taxon>
    </lineage>
</organism>
<proteinExistence type="predicted"/>
<dbReference type="AlphaFoldDB" id="A0A9D1MAR3"/>
<dbReference type="EMBL" id="DVNB01000046">
    <property type="protein sequence ID" value="HIU57028.1"/>
    <property type="molecule type" value="Genomic_DNA"/>
</dbReference>
<dbReference type="InterPro" id="IPR008257">
    <property type="entry name" value="Pept_M19"/>
</dbReference>
<dbReference type="Gene3D" id="3.20.20.140">
    <property type="entry name" value="Metal-dependent hydrolases"/>
    <property type="match status" value="1"/>
</dbReference>
<dbReference type="Proteomes" id="UP000824109">
    <property type="component" value="Unassembled WGS sequence"/>
</dbReference>
<evidence type="ECO:0000313" key="1">
    <source>
        <dbReference type="EMBL" id="HIU57028.1"/>
    </source>
</evidence>
<dbReference type="SUPFAM" id="SSF51556">
    <property type="entry name" value="Metallo-dependent hydrolases"/>
    <property type="match status" value="1"/>
</dbReference>
<evidence type="ECO:0000313" key="2">
    <source>
        <dbReference type="Proteomes" id="UP000824109"/>
    </source>
</evidence>
<dbReference type="PROSITE" id="PS51365">
    <property type="entry name" value="RENAL_DIPEPTIDASE_2"/>
    <property type="match status" value="1"/>
</dbReference>
<comment type="caution">
    <text evidence="1">The sequence shown here is derived from an EMBL/GenBank/DDBJ whole genome shotgun (WGS) entry which is preliminary data.</text>
</comment>
<name>A0A9D1MAR3_9FIRM</name>
<reference evidence="1" key="2">
    <citation type="journal article" date="2021" name="PeerJ">
        <title>Extensive microbial diversity within the chicken gut microbiome revealed by metagenomics and culture.</title>
        <authorList>
            <person name="Gilroy R."/>
            <person name="Ravi A."/>
            <person name="Getino M."/>
            <person name="Pursley I."/>
            <person name="Horton D.L."/>
            <person name="Alikhan N.F."/>
            <person name="Baker D."/>
            <person name="Gharbi K."/>
            <person name="Hall N."/>
            <person name="Watson M."/>
            <person name="Adriaenssens E.M."/>
            <person name="Foster-Nyarko E."/>
            <person name="Jarju S."/>
            <person name="Secka A."/>
            <person name="Antonio M."/>
            <person name="Oren A."/>
            <person name="Chaudhuri R.R."/>
            <person name="La Ragione R."/>
            <person name="Hildebrand F."/>
            <person name="Pallen M.J."/>
        </authorList>
    </citation>
    <scope>NUCLEOTIDE SEQUENCE</scope>
    <source>
        <strain evidence="1">USAMLcec3-3695</strain>
    </source>
</reference>
<dbReference type="PANTHER" id="PTHR10443:SF12">
    <property type="entry name" value="DIPEPTIDASE"/>
    <property type="match status" value="1"/>
</dbReference>